<evidence type="ECO:0000313" key="2">
    <source>
        <dbReference type="WBParaSite" id="PS1159_v2.g16662.t1"/>
    </source>
</evidence>
<organism evidence="1 2">
    <name type="scientific">Panagrolaimus sp. PS1159</name>
    <dbReference type="NCBI Taxonomy" id="55785"/>
    <lineage>
        <taxon>Eukaryota</taxon>
        <taxon>Metazoa</taxon>
        <taxon>Ecdysozoa</taxon>
        <taxon>Nematoda</taxon>
        <taxon>Chromadorea</taxon>
        <taxon>Rhabditida</taxon>
        <taxon>Tylenchina</taxon>
        <taxon>Panagrolaimomorpha</taxon>
        <taxon>Panagrolaimoidea</taxon>
        <taxon>Panagrolaimidae</taxon>
        <taxon>Panagrolaimus</taxon>
    </lineage>
</organism>
<dbReference type="Proteomes" id="UP000887580">
    <property type="component" value="Unplaced"/>
</dbReference>
<reference evidence="2" key="1">
    <citation type="submission" date="2022-11" db="UniProtKB">
        <authorList>
            <consortium name="WormBaseParasite"/>
        </authorList>
    </citation>
    <scope>IDENTIFICATION</scope>
</reference>
<accession>A0AC35FE55</accession>
<protein>
    <submittedName>
        <fullName evidence="2">Protein transport protein SEC23</fullName>
    </submittedName>
</protein>
<proteinExistence type="predicted"/>
<name>A0AC35FE55_9BILA</name>
<evidence type="ECO:0000313" key="1">
    <source>
        <dbReference type="Proteomes" id="UP000887580"/>
    </source>
</evidence>
<sequence length="774" mass="86038">MASWDEYLQNQINIDGIQATWNVLPSSRGDSQKLVVPNAIFFTPLKEKPEDAPQQPPLEYDPVLCQKSTCKSVLNPMCVIDFRAKVWQCCLCNQRNPFPPHYAAISEDNRPPELYFSTIEYTLRKATTLPPIFLFVADTCVTDDELVALKESLKNAVSMLPADAFVGLITFGRHVELHEMNAKGMYRSYVFKGTKEVDQKQIQKIIGLNVGRPAAPFPTGGAPAPAPIAPGQLPMGQLPMGAAISGVPQHGVQQHGGMAQQIQQHLPSNKFLQPVSDCEAALLERIENIQADRWPKAQTQRSLRATGSALAVAVTLLEVCYPNTGGRIMALVGGPCTTGPGMVIDEEKKNPIRSWHDIKEDNIPFMRKAIKFYDGLAARAVKNGHAVDVYSCALDQTGLAEMKACYSQTNGHVVMADSFKSTLFQQSFKKVFEKDANGFLKMGFNATMEVKVGPGIKIEGLLGCGASAGVKNAAVSDNEMGIGGTCQWKFCSITPRNTMAFLFETTQQGSAVPQGSRPVYQFVTQYQHADGRKLIMARLASFRASQENDSPDILRWLDRSLIRLVQRFAEYHKDDPNSLKLSEKFSLYPQFMFHLRRSQFLQVFNNSPDESAFYRHILMQENVMESTTMIQPTLFSYSFSGPPEPVLLDSSSILPDRILLMDDYFHVLIFHGQTIDAWRKANYQNDPAYASFKQLLEAPLADAAAIVQDRFPVPRYIVTEHEGSQARFLLSKVNPSVTHNNPYAQDGTQAVFTDDVSLQVFMEHLKKLAVSAST</sequence>
<dbReference type="WBParaSite" id="PS1159_v2.g16662.t1">
    <property type="protein sequence ID" value="PS1159_v2.g16662.t1"/>
    <property type="gene ID" value="PS1159_v2.g16662"/>
</dbReference>